<comment type="caution">
    <text evidence="1">The sequence shown here is derived from an EMBL/GenBank/DDBJ whole genome shotgun (WGS) entry which is preliminary data.</text>
</comment>
<dbReference type="Pfam" id="PF14196">
    <property type="entry name" value="ATC_hydrolase"/>
    <property type="match status" value="1"/>
</dbReference>
<name>A0A831WTY4_PROAE</name>
<proteinExistence type="predicted"/>
<sequence>MKEHDQEFLDRMHRKFREYRTLIDERGPEIGFEAAVEASVPHQVEQMSPFLEEPSLAEGFRRSIPIFESFGMEMEVVDISNRGQDAVLEIQRYCPYLEICSQYGFDTPCEAVCELDVAAIRRAFPGMHGSILARQAFGDCVCVFKYERKAGG</sequence>
<gene>
    <name evidence="1" type="ORF">ENN50_00150</name>
</gene>
<evidence type="ECO:0000313" key="1">
    <source>
        <dbReference type="EMBL" id="HED30116.1"/>
    </source>
</evidence>
<dbReference type="AlphaFoldDB" id="A0A831WTY4"/>
<dbReference type="EMBL" id="DSBW01000005">
    <property type="protein sequence ID" value="HED30116.1"/>
    <property type="molecule type" value="Genomic_DNA"/>
</dbReference>
<dbReference type="Proteomes" id="UP000886335">
    <property type="component" value="Unassembled WGS sequence"/>
</dbReference>
<protein>
    <submittedName>
        <fullName evidence="1">Transcriptional regulator</fullName>
    </submittedName>
</protein>
<dbReference type="InterPro" id="IPR026002">
    <property type="entry name" value="ATC_hydrolase-like"/>
</dbReference>
<reference evidence="1" key="1">
    <citation type="journal article" date="2020" name="mSystems">
        <title>Genome- and Community-Level Interaction Insights into Carbon Utilization and Element Cycling Functions of Hydrothermarchaeota in Hydrothermal Sediment.</title>
        <authorList>
            <person name="Zhou Z."/>
            <person name="Liu Y."/>
            <person name="Xu W."/>
            <person name="Pan J."/>
            <person name="Luo Z.H."/>
            <person name="Li M."/>
        </authorList>
    </citation>
    <scope>NUCLEOTIDE SEQUENCE [LARGE SCALE GENOMIC DNA]</scope>
    <source>
        <strain evidence="1">SpSt-1181</strain>
    </source>
</reference>
<accession>A0A831WTY4</accession>
<organism evidence="1">
    <name type="scientific">Prosthecochloris aestuarii</name>
    <dbReference type="NCBI Taxonomy" id="1102"/>
    <lineage>
        <taxon>Bacteria</taxon>
        <taxon>Pseudomonadati</taxon>
        <taxon>Chlorobiota</taxon>
        <taxon>Chlorobiia</taxon>
        <taxon>Chlorobiales</taxon>
        <taxon>Chlorobiaceae</taxon>
        <taxon>Prosthecochloris</taxon>
    </lineage>
</organism>